<keyword evidence="2" id="KW-0378">Hydrolase</keyword>
<feature type="domain" description="UBP-type" evidence="1">
    <location>
        <begin position="1"/>
        <end position="98"/>
    </location>
</feature>
<dbReference type="EMBL" id="VIWP01000009">
    <property type="protein sequence ID" value="TWF48033.1"/>
    <property type="molecule type" value="Genomic_DNA"/>
</dbReference>
<dbReference type="GO" id="GO:0008270">
    <property type="term" value="F:zinc ion binding"/>
    <property type="evidence" value="ECO:0007669"/>
    <property type="project" value="InterPro"/>
</dbReference>
<protein>
    <submittedName>
        <fullName evidence="2">Ubiquitin-hydrolase Zn-finger-containing protein</fullName>
    </submittedName>
</protein>
<dbReference type="PROSITE" id="PS50271">
    <property type="entry name" value="ZF_UBP"/>
    <property type="match status" value="1"/>
</dbReference>
<evidence type="ECO:0000313" key="3">
    <source>
        <dbReference type="Proteomes" id="UP000320653"/>
    </source>
</evidence>
<evidence type="ECO:0000259" key="1">
    <source>
        <dbReference type="PROSITE" id="PS50271"/>
    </source>
</evidence>
<dbReference type="Proteomes" id="UP000320653">
    <property type="component" value="Unassembled WGS sequence"/>
</dbReference>
<gene>
    <name evidence="2" type="ORF">FHW37_10996</name>
</gene>
<dbReference type="GO" id="GO:0016787">
    <property type="term" value="F:hydrolase activity"/>
    <property type="evidence" value="ECO:0007669"/>
    <property type="project" value="UniProtKB-KW"/>
</dbReference>
<dbReference type="Pfam" id="PF02148">
    <property type="entry name" value="zf-UBP"/>
    <property type="match status" value="1"/>
</dbReference>
<dbReference type="InterPro" id="IPR001607">
    <property type="entry name" value="Znf_UBP"/>
</dbReference>
<organism evidence="2 3">
    <name type="scientific">Neorhizobium alkalisoli</name>
    <dbReference type="NCBI Taxonomy" id="528178"/>
    <lineage>
        <taxon>Bacteria</taxon>
        <taxon>Pseudomonadati</taxon>
        <taxon>Pseudomonadota</taxon>
        <taxon>Alphaproteobacteria</taxon>
        <taxon>Hyphomicrobiales</taxon>
        <taxon>Rhizobiaceae</taxon>
        <taxon>Rhizobium/Agrobacterium group</taxon>
        <taxon>Neorhizobium</taxon>
    </lineage>
</organism>
<comment type="caution">
    <text evidence="2">The sequence shown here is derived from an EMBL/GenBank/DDBJ whole genome shotgun (WGS) entry which is preliminary data.</text>
</comment>
<keyword evidence="3" id="KW-1185">Reference proteome</keyword>
<dbReference type="SUPFAM" id="SSF57850">
    <property type="entry name" value="RING/U-box"/>
    <property type="match status" value="1"/>
</dbReference>
<dbReference type="Gene3D" id="3.30.40.10">
    <property type="entry name" value="Zinc/RING finger domain, C3HC4 (zinc finger)"/>
    <property type="match status" value="1"/>
</dbReference>
<dbReference type="RefSeq" id="WP_432442899.1">
    <property type="nucleotide sequence ID" value="NZ_VIWP01000009.1"/>
</dbReference>
<accession>A0A561QCG2</accession>
<dbReference type="InterPro" id="IPR013083">
    <property type="entry name" value="Znf_RING/FYVE/PHD"/>
</dbReference>
<sequence length="98" mass="11230">MCTHSRSIRSVRPKTLGCEECLAEGMTWFHLRVCRECGHVGCCDQSQGRHATAHFHHTGHAVIEGYDPPEGWGWCYIDEEFVELPDQSPRLGPIPRYY</sequence>
<evidence type="ECO:0000313" key="2">
    <source>
        <dbReference type="EMBL" id="TWF48033.1"/>
    </source>
</evidence>
<name>A0A561QCG2_9HYPH</name>
<proteinExistence type="predicted"/>
<dbReference type="AlphaFoldDB" id="A0A561QCG2"/>
<reference evidence="2 3" key="1">
    <citation type="submission" date="2019-06" db="EMBL/GenBank/DDBJ databases">
        <title>Sorghum-associated microbial communities from plants grown in Nebraska, USA.</title>
        <authorList>
            <person name="Schachtman D."/>
        </authorList>
    </citation>
    <scope>NUCLEOTIDE SEQUENCE [LARGE SCALE GENOMIC DNA]</scope>
    <source>
        <strain evidence="2 3">1225</strain>
    </source>
</reference>